<feature type="region of interest" description="Disordered" evidence="1">
    <location>
        <begin position="283"/>
        <end position="369"/>
    </location>
</feature>
<name>A0A427YE79_9TREE</name>
<accession>A0A427YE79</accession>
<sequence length="369" mass="40499">MSEPNHSERHVTFGTATSHYADVIHHHSKIEVTGLGGTKWKLRSARGEFVDVLPTVGSETEEAARSSFCLHIDPALRMDGSRGSRNGLINVATVAACLSDTVTKCVELAEKGQISMDVITAVFNHDLEFVFKDGEWNLIRLMESSRDRSVPLQTIKGSEFEGFPIEGFEATIRRYTAEQTSRVYSLMASVLGKARPSDPDVRRILRRLDPSVFQSEPERDLEEEENEMQGTVDFSYFRISPLQEGMTTDSGEEPDELVLTRLLPPSSRRPGVGLSGQSLQGTVARRLSQHAAGPSRHSGHRPQRPGSPKDVGVGSMDSGSSELSMGVDSTTSTTARVDRSDMRLRTVNEDNPAAGEQWSLHVSESDGDT</sequence>
<feature type="compositionally biased region" description="Basic and acidic residues" evidence="1">
    <location>
        <begin position="336"/>
        <end position="348"/>
    </location>
</feature>
<gene>
    <name evidence="2" type="ORF">EHS25_002522</name>
</gene>
<feature type="compositionally biased region" description="Low complexity" evidence="1">
    <location>
        <begin position="310"/>
        <end position="321"/>
    </location>
</feature>
<evidence type="ECO:0000256" key="1">
    <source>
        <dbReference type="SAM" id="MobiDB-lite"/>
    </source>
</evidence>
<protein>
    <submittedName>
        <fullName evidence="2">Uncharacterized protein</fullName>
    </submittedName>
</protein>
<comment type="caution">
    <text evidence="2">The sequence shown here is derived from an EMBL/GenBank/DDBJ whole genome shotgun (WGS) entry which is preliminary data.</text>
</comment>
<organism evidence="2 3">
    <name type="scientific">Saitozyma podzolica</name>
    <dbReference type="NCBI Taxonomy" id="1890683"/>
    <lineage>
        <taxon>Eukaryota</taxon>
        <taxon>Fungi</taxon>
        <taxon>Dikarya</taxon>
        <taxon>Basidiomycota</taxon>
        <taxon>Agaricomycotina</taxon>
        <taxon>Tremellomycetes</taxon>
        <taxon>Tremellales</taxon>
        <taxon>Trimorphomycetaceae</taxon>
        <taxon>Saitozyma</taxon>
    </lineage>
</organism>
<dbReference type="EMBL" id="RSCD01000014">
    <property type="protein sequence ID" value="RSH89410.1"/>
    <property type="molecule type" value="Genomic_DNA"/>
</dbReference>
<evidence type="ECO:0000313" key="2">
    <source>
        <dbReference type="EMBL" id="RSH89410.1"/>
    </source>
</evidence>
<reference evidence="2 3" key="1">
    <citation type="submission" date="2018-11" db="EMBL/GenBank/DDBJ databases">
        <title>Genome sequence of Saitozyma podzolica DSM 27192.</title>
        <authorList>
            <person name="Aliyu H."/>
            <person name="Gorte O."/>
            <person name="Ochsenreither K."/>
        </authorList>
    </citation>
    <scope>NUCLEOTIDE SEQUENCE [LARGE SCALE GENOMIC DNA]</scope>
    <source>
        <strain evidence="2 3">DSM 27192</strain>
    </source>
</reference>
<evidence type="ECO:0000313" key="3">
    <source>
        <dbReference type="Proteomes" id="UP000279259"/>
    </source>
</evidence>
<dbReference type="OrthoDB" id="10350649at2759"/>
<proteinExistence type="predicted"/>
<keyword evidence="3" id="KW-1185">Reference proteome</keyword>
<dbReference type="Proteomes" id="UP000279259">
    <property type="component" value="Unassembled WGS sequence"/>
</dbReference>
<dbReference type="AlphaFoldDB" id="A0A427YE79"/>